<comment type="function">
    <text evidence="7">Binds to the 23S rRNA.</text>
</comment>
<dbReference type="Pfam" id="PF01281">
    <property type="entry name" value="Ribosomal_L9_N"/>
    <property type="match status" value="1"/>
</dbReference>
<evidence type="ECO:0000313" key="9">
    <source>
        <dbReference type="EMBL" id="QDT39432.1"/>
    </source>
</evidence>
<sequence length="169" mass="18709">MAKVKTRRGVGGSRRSHVEVLLTEDVANLGNAGDIVRVKPGFARNFLLPQGLATVATEQNKKMVEVHRVRLEEAEKDRIKSIRTQADAISKYSVTLEANANEEGHLYGSIVAVDISKALKQANFPVEPDHIKLDGPLRELGMYTVKIEMHEKVKTDVKVWVVPSAKGEK</sequence>
<dbReference type="Gene3D" id="3.40.5.10">
    <property type="entry name" value="Ribosomal protein L9, N-terminal domain"/>
    <property type="match status" value="1"/>
</dbReference>
<dbReference type="GO" id="GO:0005840">
    <property type="term" value="C:ribosome"/>
    <property type="evidence" value="ECO:0007669"/>
    <property type="project" value="UniProtKB-KW"/>
</dbReference>
<name>A0A517R6G7_9PLAN</name>
<feature type="domain" description="Ribosomal protein L9" evidence="8">
    <location>
        <begin position="30"/>
        <end position="57"/>
    </location>
</feature>
<dbReference type="SUPFAM" id="SSF55658">
    <property type="entry name" value="L9 N-domain-like"/>
    <property type="match status" value="1"/>
</dbReference>
<dbReference type="InterPro" id="IPR009027">
    <property type="entry name" value="Ribosomal_bL9/RNase_H1_N"/>
</dbReference>
<evidence type="ECO:0000256" key="6">
    <source>
        <dbReference type="ARBA" id="ARBA00035292"/>
    </source>
</evidence>
<keyword evidence="2 7" id="KW-0699">rRNA-binding</keyword>
<dbReference type="InterPro" id="IPR020594">
    <property type="entry name" value="Ribosomal_bL9_bac/chp"/>
</dbReference>
<evidence type="ECO:0000256" key="5">
    <source>
        <dbReference type="ARBA" id="ARBA00023274"/>
    </source>
</evidence>
<keyword evidence="10" id="KW-1185">Reference proteome</keyword>
<evidence type="ECO:0000256" key="2">
    <source>
        <dbReference type="ARBA" id="ARBA00022730"/>
    </source>
</evidence>
<dbReference type="KEGG" id="svp:Pan189_38390"/>
<reference evidence="9 10" key="1">
    <citation type="submission" date="2019-02" db="EMBL/GenBank/DDBJ databases">
        <title>Deep-cultivation of Planctomycetes and their phenomic and genomic characterization uncovers novel biology.</title>
        <authorList>
            <person name="Wiegand S."/>
            <person name="Jogler M."/>
            <person name="Boedeker C."/>
            <person name="Pinto D."/>
            <person name="Vollmers J."/>
            <person name="Rivas-Marin E."/>
            <person name="Kohn T."/>
            <person name="Peeters S.H."/>
            <person name="Heuer A."/>
            <person name="Rast P."/>
            <person name="Oberbeckmann S."/>
            <person name="Bunk B."/>
            <person name="Jeske O."/>
            <person name="Meyerdierks A."/>
            <person name="Storesund J.E."/>
            <person name="Kallscheuer N."/>
            <person name="Luecker S."/>
            <person name="Lage O.M."/>
            <person name="Pohl T."/>
            <person name="Merkel B.J."/>
            <person name="Hornburger P."/>
            <person name="Mueller R.-W."/>
            <person name="Bruemmer F."/>
            <person name="Labrenz M."/>
            <person name="Spormann A.M."/>
            <person name="Op den Camp H."/>
            <person name="Overmann J."/>
            <person name="Amann R."/>
            <person name="Jetten M.S.M."/>
            <person name="Mascher T."/>
            <person name="Medema M.H."/>
            <person name="Devos D.P."/>
            <person name="Kaster A.-K."/>
            <person name="Ovreas L."/>
            <person name="Rohde M."/>
            <person name="Galperin M.Y."/>
            <person name="Jogler C."/>
        </authorList>
    </citation>
    <scope>NUCLEOTIDE SEQUENCE [LARGE SCALE GENOMIC DNA]</scope>
    <source>
        <strain evidence="9 10">Pan189</strain>
    </source>
</reference>
<dbReference type="HAMAP" id="MF_00503">
    <property type="entry name" value="Ribosomal_bL9"/>
    <property type="match status" value="1"/>
</dbReference>
<protein>
    <recommendedName>
        <fullName evidence="6 7">Large ribosomal subunit protein bL9</fullName>
    </recommendedName>
</protein>
<dbReference type="InterPro" id="IPR036935">
    <property type="entry name" value="Ribosomal_bL9_N_sf"/>
</dbReference>
<dbReference type="GO" id="GO:0019843">
    <property type="term" value="F:rRNA binding"/>
    <property type="evidence" value="ECO:0007669"/>
    <property type="project" value="UniProtKB-UniRule"/>
</dbReference>
<dbReference type="NCBIfam" id="TIGR00158">
    <property type="entry name" value="L9"/>
    <property type="match status" value="1"/>
</dbReference>
<dbReference type="GO" id="GO:1990904">
    <property type="term" value="C:ribonucleoprotein complex"/>
    <property type="evidence" value="ECO:0007669"/>
    <property type="project" value="UniProtKB-KW"/>
</dbReference>
<dbReference type="SUPFAM" id="SSF55653">
    <property type="entry name" value="Ribosomal protein L9 C-domain"/>
    <property type="match status" value="1"/>
</dbReference>
<dbReference type="GO" id="GO:0003735">
    <property type="term" value="F:structural constituent of ribosome"/>
    <property type="evidence" value="ECO:0007669"/>
    <property type="project" value="InterPro"/>
</dbReference>
<comment type="similarity">
    <text evidence="1 7">Belongs to the bacterial ribosomal protein bL9 family.</text>
</comment>
<dbReference type="Proteomes" id="UP000317318">
    <property type="component" value="Chromosome"/>
</dbReference>
<dbReference type="AlphaFoldDB" id="A0A517R6G7"/>
<dbReference type="InterPro" id="IPR000244">
    <property type="entry name" value="Ribosomal_bL9"/>
</dbReference>
<dbReference type="EMBL" id="CP036268">
    <property type="protein sequence ID" value="QDT39432.1"/>
    <property type="molecule type" value="Genomic_DNA"/>
</dbReference>
<dbReference type="RefSeq" id="WP_145365568.1">
    <property type="nucleotide sequence ID" value="NZ_CP036268.1"/>
</dbReference>
<organism evidence="9 10">
    <name type="scientific">Stratiformator vulcanicus</name>
    <dbReference type="NCBI Taxonomy" id="2527980"/>
    <lineage>
        <taxon>Bacteria</taxon>
        <taxon>Pseudomonadati</taxon>
        <taxon>Planctomycetota</taxon>
        <taxon>Planctomycetia</taxon>
        <taxon>Planctomycetales</taxon>
        <taxon>Planctomycetaceae</taxon>
        <taxon>Stratiformator</taxon>
    </lineage>
</organism>
<evidence type="ECO:0000256" key="4">
    <source>
        <dbReference type="ARBA" id="ARBA00022980"/>
    </source>
</evidence>
<dbReference type="InterPro" id="IPR020070">
    <property type="entry name" value="Ribosomal_bL9_N"/>
</dbReference>
<dbReference type="GO" id="GO:0006412">
    <property type="term" value="P:translation"/>
    <property type="evidence" value="ECO:0007669"/>
    <property type="project" value="UniProtKB-UniRule"/>
</dbReference>
<dbReference type="OrthoDB" id="9788336at2"/>
<keyword evidence="5 7" id="KW-0687">Ribonucleoprotein</keyword>
<gene>
    <name evidence="7 9" type="primary">rplI</name>
    <name evidence="9" type="ORF">Pan189_38390</name>
</gene>
<accession>A0A517R6G7</accession>
<evidence type="ECO:0000313" key="10">
    <source>
        <dbReference type="Proteomes" id="UP000317318"/>
    </source>
</evidence>
<dbReference type="PROSITE" id="PS00651">
    <property type="entry name" value="RIBOSOMAL_L9"/>
    <property type="match status" value="1"/>
</dbReference>
<dbReference type="Gene3D" id="3.10.430.100">
    <property type="entry name" value="Ribosomal protein L9, C-terminal domain"/>
    <property type="match status" value="1"/>
</dbReference>
<dbReference type="InterPro" id="IPR036791">
    <property type="entry name" value="Ribosomal_bL9_C_sf"/>
</dbReference>
<dbReference type="InterPro" id="IPR020069">
    <property type="entry name" value="Ribosomal_bL9_C"/>
</dbReference>
<proteinExistence type="inferred from homology"/>
<evidence type="ECO:0000256" key="7">
    <source>
        <dbReference type="HAMAP-Rule" id="MF_00503"/>
    </source>
</evidence>
<keyword evidence="4 7" id="KW-0689">Ribosomal protein</keyword>
<keyword evidence="3 7" id="KW-0694">RNA-binding</keyword>
<dbReference type="Pfam" id="PF03948">
    <property type="entry name" value="Ribosomal_L9_C"/>
    <property type="match status" value="1"/>
</dbReference>
<evidence type="ECO:0000256" key="1">
    <source>
        <dbReference type="ARBA" id="ARBA00010605"/>
    </source>
</evidence>
<dbReference type="PANTHER" id="PTHR21368">
    <property type="entry name" value="50S RIBOSOMAL PROTEIN L9"/>
    <property type="match status" value="1"/>
</dbReference>
<dbReference type="FunFam" id="3.40.5.10:FF:000003">
    <property type="entry name" value="50S ribosomal protein L9"/>
    <property type="match status" value="1"/>
</dbReference>
<evidence type="ECO:0000259" key="8">
    <source>
        <dbReference type="PROSITE" id="PS00651"/>
    </source>
</evidence>
<evidence type="ECO:0000256" key="3">
    <source>
        <dbReference type="ARBA" id="ARBA00022884"/>
    </source>
</evidence>